<comment type="caution">
    <text evidence="1">The sequence shown here is derived from an EMBL/GenBank/DDBJ whole genome shotgun (WGS) entry which is preliminary data.</text>
</comment>
<reference evidence="1 2" key="1">
    <citation type="submission" date="2019-01" db="EMBL/GenBank/DDBJ databases">
        <title>Sequencing of cultivated peanut Arachis hypogaea provides insights into genome evolution and oil improvement.</title>
        <authorList>
            <person name="Chen X."/>
        </authorList>
    </citation>
    <scope>NUCLEOTIDE SEQUENCE [LARGE SCALE GENOMIC DNA]</scope>
    <source>
        <strain evidence="2">cv. Fuhuasheng</strain>
        <tissue evidence="1">Leaves</tissue>
    </source>
</reference>
<proteinExistence type="predicted"/>
<protein>
    <submittedName>
        <fullName evidence="1">Uncharacterized protein</fullName>
    </submittedName>
</protein>
<name>A0A445AEU3_ARAHY</name>
<sequence length="69" mass="7770">MMIVSNAPKTERKKSRKNKAIVNENASLLPKTQESDAALMISMELHPREQFSTCQQQSLVLGSWPCLQP</sequence>
<dbReference type="Proteomes" id="UP000289738">
    <property type="component" value="Chromosome B02"/>
</dbReference>
<evidence type="ECO:0000313" key="2">
    <source>
        <dbReference type="Proteomes" id="UP000289738"/>
    </source>
</evidence>
<organism evidence="1 2">
    <name type="scientific">Arachis hypogaea</name>
    <name type="common">Peanut</name>
    <dbReference type="NCBI Taxonomy" id="3818"/>
    <lineage>
        <taxon>Eukaryota</taxon>
        <taxon>Viridiplantae</taxon>
        <taxon>Streptophyta</taxon>
        <taxon>Embryophyta</taxon>
        <taxon>Tracheophyta</taxon>
        <taxon>Spermatophyta</taxon>
        <taxon>Magnoliopsida</taxon>
        <taxon>eudicotyledons</taxon>
        <taxon>Gunneridae</taxon>
        <taxon>Pentapetalae</taxon>
        <taxon>rosids</taxon>
        <taxon>fabids</taxon>
        <taxon>Fabales</taxon>
        <taxon>Fabaceae</taxon>
        <taxon>Papilionoideae</taxon>
        <taxon>50 kb inversion clade</taxon>
        <taxon>dalbergioids sensu lato</taxon>
        <taxon>Dalbergieae</taxon>
        <taxon>Pterocarpus clade</taxon>
        <taxon>Arachis</taxon>
    </lineage>
</organism>
<accession>A0A445AEU3</accession>
<gene>
    <name evidence="1" type="ORF">Ahy_B02g058550</name>
</gene>
<keyword evidence="2" id="KW-1185">Reference proteome</keyword>
<dbReference type="EMBL" id="SDMP01000012">
    <property type="protein sequence ID" value="RYR24945.1"/>
    <property type="molecule type" value="Genomic_DNA"/>
</dbReference>
<dbReference type="AlphaFoldDB" id="A0A445AEU3"/>
<evidence type="ECO:0000313" key="1">
    <source>
        <dbReference type="EMBL" id="RYR24945.1"/>
    </source>
</evidence>